<sequence>MIFLREKSCRRPQTQGGPTASIPGSSCTGLQWRRTASCCASLRSKAVSTVGTRVY</sequence>
<organism evidence="2 3">
    <name type="scientific">Molossus molossus</name>
    <name type="common">Pallas' mastiff bat</name>
    <name type="synonym">Vespertilio molossus</name>
    <dbReference type="NCBI Taxonomy" id="27622"/>
    <lineage>
        <taxon>Eukaryota</taxon>
        <taxon>Metazoa</taxon>
        <taxon>Chordata</taxon>
        <taxon>Craniata</taxon>
        <taxon>Vertebrata</taxon>
        <taxon>Euteleostomi</taxon>
        <taxon>Mammalia</taxon>
        <taxon>Eutheria</taxon>
        <taxon>Laurasiatheria</taxon>
        <taxon>Chiroptera</taxon>
        <taxon>Yangochiroptera</taxon>
        <taxon>Molossidae</taxon>
        <taxon>Molossus</taxon>
    </lineage>
</organism>
<evidence type="ECO:0000313" key="3">
    <source>
        <dbReference type="Proteomes" id="UP000550707"/>
    </source>
</evidence>
<feature type="compositionally biased region" description="Polar residues" evidence="1">
    <location>
        <begin position="11"/>
        <end position="25"/>
    </location>
</feature>
<protein>
    <submittedName>
        <fullName evidence="2">Glycogenin 1</fullName>
    </submittedName>
</protein>
<dbReference type="AlphaFoldDB" id="A0A7J8I038"/>
<evidence type="ECO:0000313" key="2">
    <source>
        <dbReference type="EMBL" id="KAF6477628.1"/>
    </source>
</evidence>
<dbReference type="Proteomes" id="UP000550707">
    <property type="component" value="Unassembled WGS sequence"/>
</dbReference>
<gene>
    <name evidence="2" type="ORF">HJG59_006094</name>
</gene>
<keyword evidence="3" id="KW-1185">Reference proteome</keyword>
<evidence type="ECO:0000256" key="1">
    <source>
        <dbReference type="SAM" id="MobiDB-lite"/>
    </source>
</evidence>
<proteinExistence type="predicted"/>
<reference evidence="2 3" key="1">
    <citation type="journal article" date="2020" name="Nature">
        <title>Six reference-quality genomes reveal evolution of bat adaptations.</title>
        <authorList>
            <person name="Jebb D."/>
            <person name="Huang Z."/>
            <person name="Pippel M."/>
            <person name="Hughes G.M."/>
            <person name="Lavrichenko K."/>
            <person name="Devanna P."/>
            <person name="Winkler S."/>
            <person name="Jermiin L.S."/>
            <person name="Skirmuntt E.C."/>
            <person name="Katzourakis A."/>
            <person name="Burkitt-Gray L."/>
            <person name="Ray D.A."/>
            <person name="Sullivan K.A.M."/>
            <person name="Roscito J.G."/>
            <person name="Kirilenko B.M."/>
            <person name="Davalos L.M."/>
            <person name="Corthals A.P."/>
            <person name="Power M.L."/>
            <person name="Jones G."/>
            <person name="Ransome R.D."/>
            <person name="Dechmann D.K.N."/>
            <person name="Locatelli A.G."/>
            <person name="Puechmaille S.J."/>
            <person name="Fedrigo O."/>
            <person name="Jarvis E.D."/>
            <person name="Hiller M."/>
            <person name="Vernes S.C."/>
            <person name="Myers E.W."/>
            <person name="Teeling E.C."/>
        </authorList>
    </citation>
    <scope>NUCLEOTIDE SEQUENCE [LARGE SCALE GENOMIC DNA]</scope>
    <source>
        <strain evidence="2">MMolMol1</strain>
        <tissue evidence="2">Muscle</tissue>
    </source>
</reference>
<dbReference type="EMBL" id="JACASF010000005">
    <property type="protein sequence ID" value="KAF6477628.1"/>
    <property type="molecule type" value="Genomic_DNA"/>
</dbReference>
<accession>A0A7J8I038</accession>
<comment type="caution">
    <text evidence="2">The sequence shown here is derived from an EMBL/GenBank/DDBJ whole genome shotgun (WGS) entry which is preliminary data.</text>
</comment>
<feature type="region of interest" description="Disordered" evidence="1">
    <location>
        <begin position="1"/>
        <end position="25"/>
    </location>
</feature>
<name>A0A7J8I038_MOLMO</name>